<dbReference type="Gene3D" id="2.40.10.10">
    <property type="entry name" value="Trypsin-like serine proteases"/>
    <property type="match status" value="1"/>
</dbReference>
<feature type="signal peptide" evidence="10">
    <location>
        <begin position="1"/>
        <end position="22"/>
    </location>
</feature>
<feature type="domain" description="Peptidase S1" evidence="11">
    <location>
        <begin position="55"/>
        <end position="266"/>
    </location>
</feature>
<keyword evidence="3" id="KW-0964">Secreted</keyword>
<comment type="subcellular location">
    <subcellularLocation>
        <location evidence="1">Secreted</location>
    </subcellularLocation>
</comment>
<evidence type="ECO:0000313" key="12">
    <source>
        <dbReference type="EMBL" id="EGZ29918.1"/>
    </source>
</evidence>
<dbReference type="SMART" id="SM00020">
    <property type="entry name" value="Tryp_SPc"/>
    <property type="match status" value="1"/>
</dbReference>
<dbReference type="PANTHER" id="PTHR24276:SF98">
    <property type="entry name" value="FI18310P1-RELATED"/>
    <property type="match status" value="1"/>
</dbReference>
<name>G4YJG3_PHYSP</name>
<dbReference type="InterPro" id="IPR001314">
    <property type="entry name" value="Peptidase_S1A"/>
</dbReference>
<gene>
    <name evidence="12" type="ORF">PHYSODRAFT_470322</name>
</gene>
<dbReference type="InterPro" id="IPR043504">
    <property type="entry name" value="Peptidase_S1_PA_chymotrypsin"/>
</dbReference>
<dbReference type="PROSITE" id="PS00134">
    <property type="entry name" value="TRYPSIN_HIS"/>
    <property type="match status" value="1"/>
</dbReference>
<keyword evidence="6" id="KW-1015">Disulfide bond</keyword>
<dbReference type="InterPro" id="IPR009003">
    <property type="entry name" value="Peptidase_S1_PA"/>
</dbReference>
<dbReference type="Pfam" id="PF00089">
    <property type="entry name" value="Trypsin"/>
    <property type="match status" value="1"/>
</dbReference>
<keyword evidence="5" id="KW-0843">Virulence</keyword>
<dbReference type="InterPro" id="IPR050430">
    <property type="entry name" value="Peptidase_S1"/>
</dbReference>
<evidence type="ECO:0000256" key="10">
    <source>
        <dbReference type="SAM" id="SignalP"/>
    </source>
</evidence>
<evidence type="ECO:0000256" key="7">
    <source>
        <dbReference type="ARBA" id="ARBA00023180"/>
    </source>
</evidence>
<dbReference type="PROSITE" id="PS50240">
    <property type="entry name" value="TRYPSIN_DOM"/>
    <property type="match status" value="1"/>
</dbReference>
<reference evidence="12 13" key="1">
    <citation type="journal article" date="2006" name="Science">
        <title>Phytophthora genome sequences uncover evolutionary origins and mechanisms of pathogenesis.</title>
        <authorList>
            <person name="Tyler B.M."/>
            <person name="Tripathy S."/>
            <person name="Zhang X."/>
            <person name="Dehal P."/>
            <person name="Jiang R.H."/>
            <person name="Aerts A."/>
            <person name="Arredondo F.D."/>
            <person name="Baxter L."/>
            <person name="Bensasson D."/>
            <person name="Beynon J.L."/>
            <person name="Chapman J."/>
            <person name="Damasceno C.M."/>
            <person name="Dorrance A.E."/>
            <person name="Dou D."/>
            <person name="Dickerman A.W."/>
            <person name="Dubchak I.L."/>
            <person name="Garbelotto M."/>
            <person name="Gijzen M."/>
            <person name="Gordon S.G."/>
            <person name="Govers F."/>
            <person name="Grunwald N.J."/>
            <person name="Huang W."/>
            <person name="Ivors K.L."/>
            <person name="Jones R.W."/>
            <person name="Kamoun S."/>
            <person name="Krampis K."/>
            <person name="Lamour K.H."/>
            <person name="Lee M.K."/>
            <person name="McDonald W.H."/>
            <person name="Medina M."/>
            <person name="Meijer H.J."/>
            <person name="Nordberg E.K."/>
            <person name="Maclean D.J."/>
            <person name="Ospina-Giraldo M.D."/>
            <person name="Morris P.F."/>
            <person name="Phuntumart V."/>
            <person name="Putnam N.H."/>
            <person name="Rash S."/>
            <person name="Rose J.K."/>
            <person name="Sakihama Y."/>
            <person name="Salamov A.A."/>
            <person name="Savidor A."/>
            <person name="Scheuring C.F."/>
            <person name="Smith B.M."/>
            <person name="Sobral B.W."/>
            <person name="Terry A."/>
            <person name="Torto-Alalibo T.A."/>
            <person name="Win J."/>
            <person name="Xu Z."/>
            <person name="Zhang H."/>
            <person name="Grigoriev I.V."/>
            <person name="Rokhsar D.S."/>
            <person name="Boore J.L."/>
        </authorList>
    </citation>
    <scope>NUCLEOTIDE SEQUENCE [LARGE SCALE GENOMIC DNA]</scope>
    <source>
        <strain evidence="12 13">P6497</strain>
    </source>
</reference>
<comment type="similarity">
    <text evidence="2">Belongs to the peptidase S1 family.</text>
</comment>
<dbReference type="PANTHER" id="PTHR24276">
    <property type="entry name" value="POLYSERASE-RELATED"/>
    <property type="match status" value="1"/>
</dbReference>
<dbReference type="InParanoid" id="G4YJG3"/>
<dbReference type="AlphaFoldDB" id="G4YJG3"/>
<dbReference type="GO" id="GO:0006508">
    <property type="term" value="P:proteolysis"/>
    <property type="evidence" value="ECO:0007669"/>
    <property type="project" value="UniProtKB-KW"/>
</dbReference>
<keyword evidence="8" id="KW-0645">Protease</keyword>
<keyword evidence="4 10" id="KW-0732">Signal</keyword>
<dbReference type="CDD" id="cd00190">
    <property type="entry name" value="Tryp_SPc"/>
    <property type="match status" value="1"/>
</dbReference>
<dbReference type="GO" id="GO:0005576">
    <property type="term" value="C:extracellular region"/>
    <property type="evidence" value="ECO:0007669"/>
    <property type="project" value="UniProtKB-SubCell"/>
</dbReference>
<dbReference type="EMBL" id="JH159151">
    <property type="protein sequence ID" value="EGZ29918.1"/>
    <property type="molecule type" value="Genomic_DNA"/>
</dbReference>
<evidence type="ECO:0000259" key="11">
    <source>
        <dbReference type="PROSITE" id="PS50240"/>
    </source>
</evidence>
<dbReference type="InterPro" id="IPR033116">
    <property type="entry name" value="TRYPSIN_SER"/>
</dbReference>
<evidence type="ECO:0000256" key="1">
    <source>
        <dbReference type="ARBA" id="ARBA00004613"/>
    </source>
</evidence>
<keyword evidence="8" id="KW-0378">Hydrolase</keyword>
<dbReference type="InterPro" id="IPR001254">
    <property type="entry name" value="Trypsin_dom"/>
</dbReference>
<accession>G4YJG3</accession>
<sequence length="266" mass="28330">MRLLRLSVCISLLSALAQLAHSYEFSSVKRTTKPSIADPEPNTSTGLSTTEESRIYGGSEADVRQHPYSASLRFDPHGKTFCGGTLVATQYILTAGHCIKTDKGQVYASLGSEFGSGAGSRSSEVIKVTQGFQHHLYDVGLLKLKKPVKRKMAKLCAADGSDNKVGTMGTVLGWGKTETSGELGSPILRQLTVPVISNAECAKFKKYVGRVTDGMLCAGTGNTCNGDSGGPLIVDDDIIIGCVSWGSKCGEQAGIYTRLTYVMDYI</sequence>
<proteinExistence type="inferred from homology"/>
<dbReference type="PROSITE" id="PS00135">
    <property type="entry name" value="TRYPSIN_SER"/>
    <property type="match status" value="1"/>
</dbReference>
<organism evidence="12 13">
    <name type="scientific">Phytophthora sojae (strain P6497)</name>
    <name type="common">Soybean stem and root rot agent</name>
    <name type="synonym">Phytophthora megasperma f. sp. glycines</name>
    <dbReference type="NCBI Taxonomy" id="1094619"/>
    <lineage>
        <taxon>Eukaryota</taxon>
        <taxon>Sar</taxon>
        <taxon>Stramenopiles</taxon>
        <taxon>Oomycota</taxon>
        <taxon>Peronosporomycetes</taxon>
        <taxon>Peronosporales</taxon>
        <taxon>Peronosporaceae</taxon>
        <taxon>Phytophthora</taxon>
    </lineage>
</organism>
<feature type="chain" id="PRO_5003471321" description="Peptidase S1 domain-containing protein" evidence="10">
    <location>
        <begin position="23"/>
        <end position="266"/>
    </location>
</feature>
<feature type="compositionally biased region" description="Polar residues" evidence="9">
    <location>
        <begin position="41"/>
        <end position="50"/>
    </location>
</feature>
<evidence type="ECO:0000313" key="13">
    <source>
        <dbReference type="Proteomes" id="UP000002640"/>
    </source>
</evidence>
<feature type="non-terminal residue" evidence="12">
    <location>
        <position position="266"/>
    </location>
</feature>
<dbReference type="InterPro" id="IPR018114">
    <property type="entry name" value="TRYPSIN_HIS"/>
</dbReference>
<dbReference type="Proteomes" id="UP000002640">
    <property type="component" value="Unassembled WGS sequence"/>
</dbReference>
<dbReference type="GeneID" id="20653934"/>
<keyword evidence="8" id="KW-0720">Serine protease</keyword>
<dbReference type="SUPFAM" id="SSF50494">
    <property type="entry name" value="Trypsin-like serine proteases"/>
    <property type="match status" value="1"/>
</dbReference>
<dbReference type="FunFam" id="2.40.10.10:FF:000054">
    <property type="entry name" value="Complement C1r subcomponent"/>
    <property type="match status" value="1"/>
</dbReference>
<keyword evidence="13" id="KW-1185">Reference proteome</keyword>
<evidence type="ECO:0000256" key="5">
    <source>
        <dbReference type="ARBA" id="ARBA00023026"/>
    </source>
</evidence>
<keyword evidence="7" id="KW-0325">Glycoprotein</keyword>
<evidence type="ECO:0000256" key="6">
    <source>
        <dbReference type="ARBA" id="ARBA00023157"/>
    </source>
</evidence>
<evidence type="ECO:0000256" key="9">
    <source>
        <dbReference type="SAM" id="MobiDB-lite"/>
    </source>
</evidence>
<evidence type="ECO:0000256" key="4">
    <source>
        <dbReference type="ARBA" id="ARBA00022729"/>
    </source>
</evidence>
<feature type="region of interest" description="Disordered" evidence="9">
    <location>
        <begin position="30"/>
        <end position="52"/>
    </location>
</feature>
<dbReference type="RefSeq" id="XP_009517193.1">
    <property type="nucleotide sequence ID" value="XM_009518898.1"/>
</dbReference>
<dbReference type="GO" id="GO:0004252">
    <property type="term" value="F:serine-type endopeptidase activity"/>
    <property type="evidence" value="ECO:0007669"/>
    <property type="project" value="InterPro"/>
</dbReference>
<dbReference type="PRINTS" id="PR00722">
    <property type="entry name" value="CHYMOTRYPSIN"/>
</dbReference>
<protein>
    <recommendedName>
        <fullName evidence="11">Peptidase S1 domain-containing protein</fullName>
    </recommendedName>
</protein>
<dbReference type="SMR" id="G4YJG3"/>
<evidence type="ECO:0000256" key="2">
    <source>
        <dbReference type="ARBA" id="ARBA00007664"/>
    </source>
</evidence>
<dbReference type="KEGG" id="psoj:PHYSODRAFT_470322"/>
<dbReference type="OMA" id="DWISSKM"/>
<dbReference type="STRING" id="1094619.G4YJG3"/>
<evidence type="ECO:0000256" key="3">
    <source>
        <dbReference type="ARBA" id="ARBA00022525"/>
    </source>
</evidence>
<evidence type="ECO:0000256" key="8">
    <source>
        <dbReference type="RuleBase" id="RU363034"/>
    </source>
</evidence>